<dbReference type="AlphaFoldDB" id="V4NLU3"/>
<keyword evidence="3" id="KW-1185">Reference proteome</keyword>
<protein>
    <recommendedName>
        <fullName evidence="1">DUF4283 domain-containing protein</fullName>
    </recommendedName>
</protein>
<dbReference type="OMA" id="TLISKCM"/>
<dbReference type="PANTHER" id="PTHR31286">
    <property type="entry name" value="GLYCINE-RICH CELL WALL STRUCTURAL PROTEIN 1.8-LIKE"/>
    <property type="match status" value="1"/>
</dbReference>
<name>V4NLU3_EUTSA</name>
<organism evidence="2 3">
    <name type="scientific">Eutrema salsugineum</name>
    <name type="common">Saltwater cress</name>
    <name type="synonym">Sisymbrium salsugineum</name>
    <dbReference type="NCBI Taxonomy" id="72664"/>
    <lineage>
        <taxon>Eukaryota</taxon>
        <taxon>Viridiplantae</taxon>
        <taxon>Streptophyta</taxon>
        <taxon>Embryophyta</taxon>
        <taxon>Tracheophyta</taxon>
        <taxon>Spermatophyta</taxon>
        <taxon>Magnoliopsida</taxon>
        <taxon>eudicotyledons</taxon>
        <taxon>Gunneridae</taxon>
        <taxon>Pentapetalae</taxon>
        <taxon>rosids</taxon>
        <taxon>malvids</taxon>
        <taxon>Brassicales</taxon>
        <taxon>Brassicaceae</taxon>
        <taxon>Eutremeae</taxon>
        <taxon>Eutrema</taxon>
    </lineage>
</organism>
<dbReference type="InterPro" id="IPR025558">
    <property type="entry name" value="DUF4283"/>
</dbReference>
<evidence type="ECO:0000313" key="3">
    <source>
        <dbReference type="Proteomes" id="UP000030689"/>
    </source>
</evidence>
<gene>
    <name evidence="2" type="ORF">EUTSA_v10028246mg</name>
</gene>
<dbReference type="Proteomes" id="UP000030689">
    <property type="component" value="Unassembled WGS sequence"/>
</dbReference>
<feature type="domain" description="DUF4283" evidence="1">
    <location>
        <begin position="38"/>
        <end position="118"/>
    </location>
</feature>
<dbReference type="KEGG" id="eus:EUTSA_v10028246mg"/>
<dbReference type="eggNOG" id="KOG1075">
    <property type="taxonomic scope" value="Eukaryota"/>
</dbReference>
<accession>V4NLU3</accession>
<dbReference type="STRING" id="72664.V4NLU3"/>
<proteinExistence type="predicted"/>
<dbReference type="Pfam" id="PF14111">
    <property type="entry name" value="DUF4283"/>
    <property type="match status" value="1"/>
</dbReference>
<evidence type="ECO:0000259" key="1">
    <source>
        <dbReference type="Pfam" id="PF14111"/>
    </source>
</evidence>
<feature type="non-terminal residue" evidence="2">
    <location>
        <position position="163"/>
    </location>
</feature>
<evidence type="ECO:0000313" key="2">
    <source>
        <dbReference type="EMBL" id="ESQ47391.1"/>
    </source>
</evidence>
<dbReference type="InterPro" id="IPR040256">
    <property type="entry name" value="At4g02000-like"/>
</dbReference>
<reference evidence="2 3" key="1">
    <citation type="journal article" date="2013" name="Front. Plant Sci.">
        <title>The Reference Genome of the Halophytic Plant Eutrema salsugineum.</title>
        <authorList>
            <person name="Yang R."/>
            <person name="Jarvis D.E."/>
            <person name="Chen H."/>
            <person name="Beilstein M.A."/>
            <person name="Grimwood J."/>
            <person name="Jenkins J."/>
            <person name="Shu S."/>
            <person name="Prochnik S."/>
            <person name="Xin M."/>
            <person name="Ma C."/>
            <person name="Schmutz J."/>
            <person name="Wing R.A."/>
            <person name="Mitchell-Olds T."/>
            <person name="Schumaker K.S."/>
            <person name="Wang X."/>
        </authorList>
    </citation>
    <scope>NUCLEOTIDE SEQUENCE [LARGE SCALE GENOMIC DNA]</scope>
</reference>
<dbReference type="PANTHER" id="PTHR31286:SF105">
    <property type="entry name" value="DUF4283 DOMAIN-CONTAINING PROTEIN"/>
    <property type="match status" value="1"/>
</dbReference>
<dbReference type="EMBL" id="KI517416">
    <property type="protein sequence ID" value="ESQ47391.1"/>
    <property type="molecule type" value="Genomic_DNA"/>
</dbReference>
<dbReference type="Gramene" id="ESQ47391">
    <property type="protein sequence ID" value="ESQ47391"/>
    <property type="gene ID" value="EUTSA_v10028246mg"/>
</dbReference>
<sequence>MSQSTVLKQSKKIAEAPIKRLKITVPKFDNRSLIEGYSRTLIGRCMNPQMQDMKALLYMLPRIWKLEDRVAGADLGMGKFQFDFKKEEDIKEVMKMEPFHFDYWMMSLVRWSPVVDPQYPWAIKFWVKVMGVPLHYWADVTFESIGKALRKVEAVNLDEAKIQ</sequence>